<evidence type="ECO:0000259" key="4">
    <source>
        <dbReference type="Pfam" id="PF00249"/>
    </source>
</evidence>
<dbReference type="PaxDb" id="3218-PP1S32_66V6.1"/>
<accession>A9RW47</accession>
<dbReference type="Gramene" id="Pp3c10_24540V3.1">
    <property type="protein sequence ID" value="Pp3c10_24540V3.1"/>
    <property type="gene ID" value="Pp3c10_24540"/>
</dbReference>
<evidence type="ECO:0000313" key="5">
    <source>
        <dbReference type="EMBL" id="PNR47206.1"/>
    </source>
</evidence>
<proteinExistence type="predicted"/>
<evidence type="ECO:0000256" key="3">
    <source>
        <dbReference type="ARBA" id="ARBA00023242"/>
    </source>
</evidence>
<sequence length="253" mass="28765">MVLGLDLFDFNHDGRGDESGIPHLLPTTSRRSTHKIHTVTGDESLATFKQYRKIRPYVRSSMHKLKWTLDLHQCFMGAVNRLGGKDKATPKRIVQCMGRDRITIAHVKSHLQMLRMGRINEEGMSNADAVPVADRHPHDSESCMKNLSSTERHANLLREAVEVLKEPQLQKYGLIFGAAEAEMLQRRVADSQALQRHKACEYDQQASGKYWDSHVCPEVPLDDECATGRYRNDEEPLQLNLTMAIGAPHLRHH</sequence>
<keyword evidence="3" id="KW-0539">Nucleus</keyword>
<dbReference type="GeneID" id="112288034"/>
<dbReference type="RefSeq" id="XP_024387570.1">
    <property type="nucleotide sequence ID" value="XM_024531802.2"/>
</dbReference>
<dbReference type="STRING" id="3218.A9RW47"/>
<keyword evidence="1" id="KW-0805">Transcription regulation</keyword>
<gene>
    <name evidence="6" type="primary">LOC112288034</name>
    <name evidence="5" type="ORF">PHYPA_014326</name>
</gene>
<feature type="domain" description="Myb-like" evidence="4">
    <location>
        <begin position="64"/>
        <end position="114"/>
    </location>
</feature>
<dbReference type="EnsemblPlants" id="Pp3c10_24540V3.1">
    <property type="protein sequence ID" value="Pp3c10_24540V3.1"/>
    <property type="gene ID" value="Pp3c10_24540"/>
</dbReference>
<dbReference type="GO" id="GO:0003677">
    <property type="term" value="F:DNA binding"/>
    <property type="evidence" value="ECO:0007669"/>
    <property type="project" value="InterPro"/>
</dbReference>
<reference evidence="6" key="3">
    <citation type="submission" date="2020-12" db="UniProtKB">
        <authorList>
            <consortium name="EnsemblPlants"/>
        </authorList>
    </citation>
    <scope>IDENTIFICATION</scope>
</reference>
<protein>
    <recommendedName>
        <fullName evidence="4">Myb-like domain-containing protein</fullName>
    </recommendedName>
</protein>
<dbReference type="Pfam" id="PF00249">
    <property type="entry name" value="Myb_DNA-binding"/>
    <property type="match status" value="1"/>
</dbReference>
<dbReference type="HOGENOM" id="CLU_075180_0_0_1"/>
<dbReference type="PANTHER" id="PTHR31314:SF164">
    <property type="entry name" value="HTH MYB-TYPE DOMAIN-CONTAINING PROTEIN"/>
    <property type="match status" value="1"/>
</dbReference>
<dbReference type="Gramene" id="Pp3c10_24540V3.2">
    <property type="protein sequence ID" value="Pp3c10_24540V3.2"/>
    <property type="gene ID" value="Pp3c10_24540"/>
</dbReference>
<dbReference type="GO" id="GO:0003700">
    <property type="term" value="F:DNA-binding transcription factor activity"/>
    <property type="evidence" value="ECO:0007669"/>
    <property type="project" value="InterPro"/>
</dbReference>
<dbReference type="InterPro" id="IPR009057">
    <property type="entry name" value="Homeodomain-like_sf"/>
</dbReference>
<dbReference type="InterPro" id="IPR046955">
    <property type="entry name" value="PHR1-like"/>
</dbReference>
<reference evidence="5 7" key="2">
    <citation type="journal article" date="2018" name="Plant J.">
        <title>The Physcomitrella patens chromosome-scale assembly reveals moss genome structure and evolution.</title>
        <authorList>
            <person name="Lang D."/>
            <person name="Ullrich K.K."/>
            <person name="Murat F."/>
            <person name="Fuchs J."/>
            <person name="Jenkins J."/>
            <person name="Haas F.B."/>
            <person name="Piednoel M."/>
            <person name="Gundlach H."/>
            <person name="Van Bel M."/>
            <person name="Meyberg R."/>
            <person name="Vives C."/>
            <person name="Morata J."/>
            <person name="Symeonidi A."/>
            <person name="Hiss M."/>
            <person name="Muchero W."/>
            <person name="Kamisugi Y."/>
            <person name="Saleh O."/>
            <person name="Blanc G."/>
            <person name="Decker E.L."/>
            <person name="van Gessel N."/>
            <person name="Grimwood J."/>
            <person name="Hayes R.D."/>
            <person name="Graham S.W."/>
            <person name="Gunter L.E."/>
            <person name="McDaniel S.F."/>
            <person name="Hoernstein S.N.W."/>
            <person name="Larsson A."/>
            <person name="Li F.W."/>
            <person name="Perroud P.F."/>
            <person name="Phillips J."/>
            <person name="Ranjan P."/>
            <person name="Rokshar D.S."/>
            <person name="Rothfels C.J."/>
            <person name="Schneider L."/>
            <person name="Shu S."/>
            <person name="Stevenson D.W."/>
            <person name="Thummler F."/>
            <person name="Tillich M."/>
            <person name="Villarreal Aguilar J.C."/>
            <person name="Widiez T."/>
            <person name="Wong G.K."/>
            <person name="Wymore A."/>
            <person name="Zhang Y."/>
            <person name="Zimmer A.D."/>
            <person name="Quatrano R.S."/>
            <person name="Mayer K.F.X."/>
            <person name="Goodstein D."/>
            <person name="Casacuberta J.M."/>
            <person name="Vandepoele K."/>
            <person name="Reski R."/>
            <person name="Cuming A.C."/>
            <person name="Tuskan G.A."/>
            <person name="Maumus F."/>
            <person name="Salse J."/>
            <person name="Schmutz J."/>
            <person name="Rensing S.A."/>
        </authorList>
    </citation>
    <scope>NUCLEOTIDE SEQUENCE [LARGE SCALE GENOMIC DNA]</scope>
    <source>
        <strain evidence="6 7">cv. Gransden 2004</strain>
    </source>
</reference>
<dbReference type="PANTHER" id="PTHR31314">
    <property type="entry name" value="MYB FAMILY TRANSCRIPTION FACTOR PHL7-LIKE"/>
    <property type="match status" value="1"/>
</dbReference>
<dbReference type="EMBL" id="ABEU02000010">
    <property type="protein sequence ID" value="PNR47206.1"/>
    <property type="molecule type" value="Genomic_DNA"/>
</dbReference>
<dbReference type="OrthoDB" id="551907at2759"/>
<keyword evidence="7" id="KW-1185">Reference proteome</keyword>
<evidence type="ECO:0000256" key="1">
    <source>
        <dbReference type="ARBA" id="ARBA00023015"/>
    </source>
</evidence>
<dbReference type="Gene3D" id="1.10.10.60">
    <property type="entry name" value="Homeodomain-like"/>
    <property type="match status" value="1"/>
</dbReference>
<keyword evidence="2" id="KW-0804">Transcription</keyword>
<evidence type="ECO:0000313" key="6">
    <source>
        <dbReference type="EnsemblPlants" id="Pp3c10_24540V3.1"/>
    </source>
</evidence>
<dbReference type="AlphaFoldDB" id="A9RW47"/>
<name>A9RW47_PHYPA</name>
<evidence type="ECO:0000256" key="2">
    <source>
        <dbReference type="ARBA" id="ARBA00023163"/>
    </source>
</evidence>
<dbReference type="SUPFAM" id="SSF46689">
    <property type="entry name" value="Homeodomain-like"/>
    <property type="match status" value="1"/>
</dbReference>
<evidence type="ECO:0000313" key="7">
    <source>
        <dbReference type="Proteomes" id="UP000006727"/>
    </source>
</evidence>
<dbReference type="InterPro" id="IPR001005">
    <property type="entry name" value="SANT/Myb"/>
</dbReference>
<reference evidence="5 7" key="1">
    <citation type="journal article" date="2008" name="Science">
        <title>The Physcomitrella genome reveals evolutionary insights into the conquest of land by plants.</title>
        <authorList>
            <person name="Rensing S."/>
            <person name="Lang D."/>
            <person name="Zimmer A."/>
            <person name="Terry A."/>
            <person name="Salamov A."/>
            <person name="Shapiro H."/>
            <person name="Nishiyama T."/>
            <person name="Perroud P.-F."/>
            <person name="Lindquist E."/>
            <person name="Kamisugi Y."/>
            <person name="Tanahashi T."/>
            <person name="Sakakibara K."/>
            <person name="Fujita T."/>
            <person name="Oishi K."/>
            <person name="Shin-I T."/>
            <person name="Kuroki Y."/>
            <person name="Toyoda A."/>
            <person name="Suzuki Y."/>
            <person name="Hashimoto A."/>
            <person name="Yamaguchi K."/>
            <person name="Sugano A."/>
            <person name="Kohara Y."/>
            <person name="Fujiyama A."/>
            <person name="Anterola A."/>
            <person name="Aoki S."/>
            <person name="Ashton N."/>
            <person name="Barbazuk W.B."/>
            <person name="Barker E."/>
            <person name="Bennetzen J."/>
            <person name="Bezanilla M."/>
            <person name="Blankenship R."/>
            <person name="Cho S.H."/>
            <person name="Dutcher S."/>
            <person name="Estelle M."/>
            <person name="Fawcett J.A."/>
            <person name="Gundlach H."/>
            <person name="Hanada K."/>
            <person name="Heyl A."/>
            <person name="Hicks K.A."/>
            <person name="Hugh J."/>
            <person name="Lohr M."/>
            <person name="Mayer K."/>
            <person name="Melkozernov A."/>
            <person name="Murata T."/>
            <person name="Nelson D."/>
            <person name="Pils B."/>
            <person name="Prigge M."/>
            <person name="Reiss B."/>
            <person name="Renner T."/>
            <person name="Rombauts S."/>
            <person name="Rushton P."/>
            <person name="Sanderfoot A."/>
            <person name="Schween G."/>
            <person name="Shiu S.-H."/>
            <person name="Stueber K."/>
            <person name="Theodoulou F.L."/>
            <person name="Tu H."/>
            <person name="Van de Peer Y."/>
            <person name="Verrier P.J."/>
            <person name="Waters E."/>
            <person name="Wood A."/>
            <person name="Yang L."/>
            <person name="Cove D."/>
            <person name="Cuming A."/>
            <person name="Hasebe M."/>
            <person name="Lucas S."/>
            <person name="Mishler D.B."/>
            <person name="Reski R."/>
            <person name="Grigoriev I."/>
            <person name="Quatrano R.S."/>
            <person name="Boore J.L."/>
        </authorList>
    </citation>
    <scope>NUCLEOTIDE SEQUENCE [LARGE SCALE GENOMIC DNA]</scope>
    <source>
        <strain evidence="6 7">cv. Gransden 2004</strain>
    </source>
</reference>
<dbReference type="Proteomes" id="UP000006727">
    <property type="component" value="Chromosome 10"/>
</dbReference>
<dbReference type="EnsemblPlants" id="Pp3c10_24540V3.2">
    <property type="protein sequence ID" value="Pp3c10_24540V3.2"/>
    <property type="gene ID" value="Pp3c10_24540"/>
</dbReference>
<dbReference type="InterPro" id="IPR006447">
    <property type="entry name" value="Myb_dom_plants"/>
</dbReference>
<organism evidence="5">
    <name type="scientific">Physcomitrium patens</name>
    <name type="common">Spreading-leaved earth moss</name>
    <name type="synonym">Physcomitrella patens</name>
    <dbReference type="NCBI Taxonomy" id="3218"/>
    <lineage>
        <taxon>Eukaryota</taxon>
        <taxon>Viridiplantae</taxon>
        <taxon>Streptophyta</taxon>
        <taxon>Embryophyta</taxon>
        <taxon>Bryophyta</taxon>
        <taxon>Bryophytina</taxon>
        <taxon>Bryopsida</taxon>
        <taxon>Funariidae</taxon>
        <taxon>Funariales</taxon>
        <taxon>Funariaceae</taxon>
        <taxon>Physcomitrium</taxon>
    </lineage>
</organism>
<dbReference type="NCBIfam" id="TIGR01557">
    <property type="entry name" value="myb_SHAQKYF"/>
    <property type="match status" value="1"/>
</dbReference>